<comment type="caution">
    <text evidence="1">The sequence shown here is derived from an EMBL/GenBank/DDBJ whole genome shotgun (WGS) entry which is preliminary data.</text>
</comment>
<dbReference type="CDD" id="cd03441">
    <property type="entry name" value="R_hydratase_like"/>
    <property type="match status" value="1"/>
</dbReference>
<dbReference type="EMBL" id="JACIDC010000009">
    <property type="protein sequence ID" value="MBB4041163.1"/>
    <property type="molecule type" value="Genomic_DNA"/>
</dbReference>
<protein>
    <submittedName>
        <fullName evidence="1">Ribosomal protein L31</fullName>
    </submittedName>
</protein>
<sequence>MSVMIRPSDVKIREGATPGTPYAAFTVGQKLKPVRFMITPEIVDEYARAVEADLSLYRLDGRPVAPPNVLFVYMTGVVYRTYPPIQGIVMIEADFRWRHPIYADESTEIVASGEIVDKFEKRGRRYIRWRGDFHRADGVLLSSLINTFHVPE</sequence>
<keyword evidence="1" id="KW-0689">Ribosomal protein</keyword>
<dbReference type="Gene3D" id="3.10.129.10">
    <property type="entry name" value="Hotdog Thioesterase"/>
    <property type="match status" value="1"/>
</dbReference>
<accession>A0A7W6N968</accession>
<dbReference type="GO" id="GO:0005840">
    <property type="term" value="C:ribosome"/>
    <property type="evidence" value="ECO:0007669"/>
    <property type="project" value="UniProtKB-KW"/>
</dbReference>
<dbReference type="SUPFAM" id="SSF54637">
    <property type="entry name" value="Thioesterase/thiol ester dehydrase-isomerase"/>
    <property type="match status" value="1"/>
</dbReference>
<gene>
    <name evidence="1" type="ORF">GGR34_002826</name>
</gene>
<dbReference type="Proteomes" id="UP000519439">
    <property type="component" value="Unassembled WGS sequence"/>
</dbReference>
<dbReference type="RefSeq" id="WP_210163823.1">
    <property type="nucleotide sequence ID" value="NZ_JACIDC010000009.1"/>
</dbReference>
<evidence type="ECO:0000313" key="2">
    <source>
        <dbReference type="Proteomes" id="UP000519439"/>
    </source>
</evidence>
<dbReference type="InterPro" id="IPR029069">
    <property type="entry name" value="HotDog_dom_sf"/>
</dbReference>
<dbReference type="AlphaFoldDB" id="A0A7W6N968"/>
<keyword evidence="1" id="KW-0687">Ribonucleoprotein</keyword>
<reference evidence="1 2" key="1">
    <citation type="submission" date="2020-08" db="EMBL/GenBank/DDBJ databases">
        <title>Genomic Encyclopedia of Type Strains, Phase IV (KMG-IV): sequencing the most valuable type-strain genomes for metagenomic binning, comparative biology and taxonomic classification.</title>
        <authorList>
            <person name="Goeker M."/>
        </authorList>
    </citation>
    <scope>NUCLEOTIDE SEQUENCE [LARGE SCALE GENOMIC DNA]</scope>
    <source>
        <strain evidence="1 2">DSM 15743</strain>
    </source>
</reference>
<name>A0A7W6N968_9HYPH</name>
<evidence type="ECO:0000313" key="1">
    <source>
        <dbReference type="EMBL" id="MBB4041163.1"/>
    </source>
</evidence>
<keyword evidence="2" id="KW-1185">Reference proteome</keyword>
<organism evidence="1 2">
    <name type="scientific">Microvirga flocculans</name>
    <dbReference type="NCBI Taxonomy" id="217168"/>
    <lineage>
        <taxon>Bacteria</taxon>
        <taxon>Pseudomonadati</taxon>
        <taxon>Pseudomonadota</taxon>
        <taxon>Alphaproteobacteria</taxon>
        <taxon>Hyphomicrobiales</taxon>
        <taxon>Methylobacteriaceae</taxon>
        <taxon>Microvirga</taxon>
    </lineage>
</organism>
<proteinExistence type="predicted"/>